<dbReference type="AlphaFoldDB" id="A0AAD6PA21"/>
<accession>A0AAD6PA21</accession>
<sequence length="269" mass="29646">MCAARRIPFSPCIVPHEKKERRAPTPTRRSANVKRGVELESANRSANERELLYRIPRRAIGGPSGKAMICGERITHSSIGGRVHERQLQSVTHPPPTSCLGGTGEIQLSERDQAFSQASAREVSKVKALPEARRGSGARTRISASFPDRLKESRPILIQKKSEGAPSGKRLSIIVARLPNRQLLKYQRLLSLAFISGLFTTSYQRCFRGIVPHEKERAQSPGPTRRSANVKRGVEPRIGEPKGARTTTPNVTHPPPTYCLGGTGEIQLR</sequence>
<proteinExistence type="predicted"/>
<feature type="compositionally biased region" description="Basic and acidic residues" evidence="1">
    <location>
        <begin position="232"/>
        <end position="243"/>
    </location>
</feature>
<dbReference type="EMBL" id="JAPFFJ010000008">
    <property type="protein sequence ID" value="KAJ6421796.1"/>
    <property type="molecule type" value="Genomic_DNA"/>
</dbReference>
<dbReference type="Proteomes" id="UP001162972">
    <property type="component" value="Chromosome 17"/>
</dbReference>
<evidence type="ECO:0000313" key="2">
    <source>
        <dbReference type="EMBL" id="KAJ6421796.1"/>
    </source>
</evidence>
<reference evidence="2 3" key="1">
    <citation type="journal article" date="2023" name="Int. J. Mol. Sci.">
        <title>De Novo Assembly and Annotation of 11 Diverse Shrub Willow (Salix) Genomes Reveals Novel Gene Organization in Sex-Linked Regions.</title>
        <authorList>
            <person name="Hyden B."/>
            <person name="Feng K."/>
            <person name="Yates T.B."/>
            <person name="Jawdy S."/>
            <person name="Cereghino C."/>
            <person name="Smart L.B."/>
            <person name="Muchero W."/>
        </authorList>
    </citation>
    <scope>NUCLEOTIDE SEQUENCE [LARGE SCALE GENOMIC DNA]</scope>
    <source>
        <tissue evidence="2">Shoot tip</tissue>
    </source>
</reference>
<organism evidence="2 3">
    <name type="scientific">Salix udensis</name>
    <dbReference type="NCBI Taxonomy" id="889485"/>
    <lineage>
        <taxon>Eukaryota</taxon>
        <taxon>Viridiplantae</taxon>
        <taxon>Streptophyta</taxon>
        <taxon>Embryophyta</taxon>
        <taxon>Tracheophyta</taxon>
        <taxon>Spermatophyta</taxon>
        <taxon>Magnoliopsida</taxon>
        <taxon>eudicotyledons</taxon>
        <taxon>Gunneridae</taxon>
        <taxon>Pentapetalae</taxon>
        <taxon>rosids</taxon>
        <taxon>fabids</taxon>
        <taxon>Malpighiales</taxon>
        <taxon>Salicaceae</taxon>
        <taxon>Saliceae</taxon>
        <taxon>Salix</taxon>
    </lineage>
</organism>
<keyword evidence="3" id="KW-1185">Reference proteome</keyword>
<feature type="region of interest" description="Disordered" evidence="1">
    <location>
        <begin position="117"/>
        <end position="146"/>
    </location>
</feature>
<name>A0AAD6PA21_9ROSI</name>
<evidence type="ECO:0000256" key="1">
    <source>
        <dbReference type="SAM" id="MobiDB-lite"/>
    </source>
</evidence>
<feature type="region of interest" description="Disordered" evidence="1">
    <location>
        <begin position="214"/>
        <end position="269"/>
    </location>
</feature>
<gene>
    <name evidence="2" type="ORF">OIU84_029066</name>
</gene>
<feature type="region of interest" description="Disordered" evidence="1">
    <location>
        <begin position="15"/>
        <end position="35"/>
    </location>
</feature>
<comment type="caution">
    <text evidence="2">The sequence shown here is derived from an EMBL/GenBank/DDBJ whole genome shotgun (WGS) entry which is preliminary data.</text>
</comment>
<feature type="compositionally biased region" description="Basic and acidic residues" evidence="1">
    <location>
        <begin position="122"/>
        <end position="134"/>
    </location>
</feature>
<evidence type="ECO:0000313" key="3">
    <source>
        <dbReference type="Proteomes" id="UP001162972"/>
    </source>
</evidence>
<protein>
    <submittedName>
        <fullName evidence="2">Uncharacterized protein</fullName>
    </submittedName>
</protein>